<name>A0A834YNG3_TETSI</name>
<evidence type="ECO:0000313" key="8">
    <source>
        <dbReference type="Proteomes" id="UP000655225"/>
    </source>
</evidence>
<keyword evidence="3 5" id="KW-0442">Lipid degradation</keyword>
<dbReference type="GO" id="GO:0016042">
    <property type="term" value="P:lipid catabolic process"/>
    <property type="evidence" value="ECO:0007669"/>
    <property type="project" value="UniProtKB-UniRule"/>
</dbReference>
<dbReference type="InterPro" id="IPR002921">
    <property type="entry name" value="Fungal_lipase-type"/>
</dbReference>
<evidence type="ECO:0000256" key="3">
    <source>
        <dbReference type="ARBA" id="ARBA00022963"/>
    </source>
</evidence>
<comment type="similarity">
    <text evidence="1 5">Belongs to the AB hydrolase superfamily. Lipase family.</text>
</comment>
<evidence type="ECO:0000313" key="7">
    <source>
        <dbReference type="EMBL" id="KAF8391265.1"/>
    </source>
</evidence>
<dbReference type="Pfam" id="PF01764">
    <property type="entry name" value="Lipase_3"/>
    <property type="match status" value="1"/>
</dbReference>
<dbReference type="EC" id="3.1.1.-" evidence="5"/>
<dbReference type="InterPro" id="IPR029058">
    <property type="entry name" value="AB_hydrolase_fold"/>
</dbReference>
<accession>A0A834YNG3</accession>
<dbReference type="CDD" id="cd00519">
    <property type="entry name" value="Lipase_3"/>
    <property type="match status" value="1"/>
</dbReference>
<dbReference type="Gene3D" id="3.40.50.1820">
    <property type="entry name" value="alpha/beta hydrolase"/>
    <property type="match status" value="1"/>
</dbReference>
<dbReference type="Proteomes" id="UP000655225">
    <property type="component" value="Unassembled WGS sequence"/>
</dbReference>
<comment type="caution">
    <text evidence="7">The sequence shown here is derived from an EMBL/GenBank/DDBJ whole genome shotgun (WGS) entry which is preliminary data.</text>
</comment>
<evidence type="ECO:0000256" key="2">
    <source>
        <dbReference type="ARBA" id="ARBA00022801"/>
    </source>
</evidence>
<dbReference type="EMBL" id="JABCRI010000017">
    <property type="protein sequence ID" value="KAF8391265.1"/>
    <property type="molecule type" value="Genomic_DNA"/>
</dbReference>
<dbReference type="SUPFAM" id="SSF53474">
    <property type="entry name" value="alpha/beta-Hydrolases"/>
    <property type="match status" value="1"/>
</dbReference>
<dbReference type="OrthoDB" id="438440at2759"/>
<keyword evidence="4 5" id="KW-0443">Lipid metabolism</keyword>
<organism evidence="7 8">
    <name type="scientific">Tetracentron sinense</name>
    <name type="common">Spur-leaf</name>
    <dbReference type="NCBI Taxonomy" id="13715"/>
    <lineage>
        <taxon>Eukaryota</taxon>
        <taxon>Viridiplantae</taxon>
        <taxon>Streptophyta</taxon>
        <taxon>Embryophyta</taxon>
        <taxon>Tracheophyta</taxon>
        <taxon>Spermatophyta</taxon>
        <taxon>Magnoliopsida</taxon>
        <taxon>Trochodendrales</taxon>
        <taxon>Trochodendraceae</taxon>
        <taxon>Tetracentron</taxon>
    </lineage>
</organism>
<dbReference type="AlphaFoldDB" id="A0A834YNG3"/>
<evidence type="ECO:0000256" key="4">
    <source>
        <dbReference type="ARBA" id="ARBA00023098"/>
    </source>
</evidence>
<keyword evidence="8" id="KW-1185">Reference proteome</keyword>
<dbReference type="GO" id="GO:0008970">
    <property type="term" value="F:phospholipase A1 activity"/>
    <property type="evidence" value="ECO:0007669"/>
    <property type="project" value="UniProtKB-UniRule"/>
</dbReference>
<protein>
    <recommendedName>
        <fullName evidence="5">Phospholipase A1</fullName>
        <ecNumber evidence="5">3.1.1.-</ecNumber>
    </recommendedName>
</protein>
<keyword evidence="2 5" id="KW-0378">Hydrolase</keyword>
<comment type="function">
    <text evidence="5">Acylhydrolase that catalyzes the hydrolysis of phospholipids at the sn-1 position.</text>
</comment>
<gene>
    <name evidence="7" type="ORF">HHK36_023567</name>
</gene>
<feature type="domain" description="Fungal lipase-type" evidence="6">
    <location>
        <begin position="135"/>
        <end position="299"/>
    </location>
</feature>
<dbReference type="FunFam" id="3.40.50.1820:FF:000065">
    <property type="entry name" value="Phospholipase A1-II 3"/>
    <property type="match status" value="1"/>
</dbReference>
<evidence type="ECO:0000256" key="5">
    <source>
        <dbReference type="RuleBase" id="RU367093"/>
    </source>
</evidence>
<sequence>MTNNIAKRWRQLSGQDHWKGLLDPLDMDLRRYLIHYGEMAQATYDTFISNKLSLYSGSSRYARKDFFSKVQLVNGNPFKYKVTKFIYATSKITVPDGFIMRPDSNNSWLKQSNWMGYVAVATDEGKAALGRRDIVVAWRGTIQPIEWLKDIDFPMVSAPKIFGEGSSVHVMDGWYSIYTSVDPHSQFNKTSARDQVLTELKRLVEQYKSEEISITVTGHSLGASLGTLNAVDIAANGVNKRKDKSNISCTTTTCPVTAIVLASPRVGDLSFKKKCSELKDLRVFRVHNLPDIVPTLPPIASEVGEVLYIDTALSSYLNPISVALAHLLEIYLHGIAGTQGVTAPFKLEINRPLALVNKEVGVLRNRYEIPTAWWMDKNKGMVQGKDGSWKLMDHEEDDNKDL</sequence>
<evidence type="ECO:0000259" key="6">
    <source>
        <dbReference type="Pfam" id="PF01764"/>
    </source>
</evidence>
<evidence type="ECO:0000256" key="1">
    <source>
        <dbReference type="ARBA" id="ARBA00010701"/>
    </source>
</evidence>
<reference evidence="7 8" key="1">
    <citation type="submission" date="2020-04" db="EMBL/GenBank/DDBJ databases">
        <title>Plant Genome Project.</title>
        <authorList>
            <person name="Zhang R.-G."/>
        </authorList>
    </citation>
    <scope>NUCLEOTIDE SEQUENCE [LARGE SCALE GENOMIC DNA]</scope>
    <source>
        <strain evidence="7">YNK0</strain>
        <tissue evidence="7">Leaf</tissue>
    </source>
</reference>
<proteinExistence type="inferred from homology"/>
<dbReference type="InterPro" id="IPR033556">
    <property type="entry name" value="PLA"/>
</dbReference>
<dbReference type="PANTHER" id="PTHR31828">
    <property type="entry name" value="PHOSPHOLIPASE A1-IIGAMMA"/>
    <property type="match status" value="1"/>
</dbReference>
<dbReference type="PANTHER" id="PTHR31828:SF49">
    <property type="entry name" value="PHOSPHOLIPASE A1"/>
    <property type="match status" value="1"/>
</dbReference>
<dbReference type="GO" id="GO:0005737">
    <property type="term" value="C:cytoplasm"/>
    <property type="evidence" value="ECO:0007669"/>
    <property type="project" value="UniProtKB-ARBA"/>
</dbReference>